<accession>A0A316ZFM1</accession>
<protein>
    <recommendedName>
        <fullName evidence="5">Proteasome maturation factor UMP1</fullName>
    </recommendedName>
</protein>
<dbReference type="GO" id="GO:0005737">
    <property type="term" value="C:cytoplasm"/>
    <property type="evidence" value="ECO:0007669"/>
    <property type="project" value="TreeGrafter"/>
</dbReference>
<sequence>MSTESGPSLRLVPGAASASSTSLAATSHPVHLGVHDAMRHGPRSLAHEHQAASSHPLQARLEGWQATREQLKQTMLRNTYGLGAPMRAALEQSCIVKDGPFPNMHASHAGTHKGLAAMQMDILNGDDETLEPVDFLPTEIGGDTVDIHQLLDSARRR</sequence>
<evidence type="ECO:0000313" key="3">
    <source>
        <dbReference type="EMBL" id="PWO00037.1"/>
    </source>
</evidence>
<proteinExistence type="inferred from homology"/>
<keyword evidence="4" id="KW-1185">Reference proteome</keyword>
<dbReference type="RefSeq" id="XP_025600315.1">
    <property type="nucleotide sequence ID" value="XM_025741668.1"/>
</dbReference>
<dbReference type="STRING" id="58919.A0A316ZFM1"/>
<dbReference type="GeneID" id="37269212"/>
<dbReference type="GO" id="GO:0005634">
    <property type="term" value="C:nucleus"/>
    <property type="evidence" value="ECO:0007669"/>
    <property type="project" value="TreeGrafter"/>
</dbReference>
<dbReference type="PANTHER" id="PTHR12828:SF3">
    <property type="entry name" value="PROTEASOME MATURATION PROTEIN"/>
    <property type="match status" value="1"/>
</dbReference>
<dbReference type="Pfam" id="PF05348">
    <property type="entry name" value="UMP1"/>
    <property type="match status" value="1"/>
</dbReference>
<dbReference type="EMBL" id="KZ819286">
    <property type="protein sequence ID" value="PWO00037.1"/>
    <property type="molecule type" value="Genomic_DNA"/>
</dbReference>
<name>A0A316ZFM1_9BASI</name>
<comment type="similarity">
    <text evidence="2">Belongs to the POMP/UMP1 family.</text>
</comment>
<dbReference type="Proteomes" id="UP000245946">
    <property type="component" value="Unassembled WGS sequence"/>
</dbReference>
<evidence type="ECO:0008006" key="5">
    <source>
        <dbReference type="Google" id="ProtNLM"/>
    </source>
</evidence>
<dbReference type="OrthoDB" id="15001at2759"/>
<evidence type="ECO:0000256" key="2">
    <source>
        <dbReference type="ARBA" id="ARBA00043974"/>
    </source>
</evidence>
<dbReference type="PANTHER" id="PTHR12828">
    <property type="entry name" value="PROTEASOME MATURATION PROTEIN UMP1"/>
    <property type="match status" value="1"/>
</dbReference>
<evidence type="ECO:0000313" key="4">
    <source>
        <dbReference type="Proteomes" id="UP000245946"/>
    </source>
</evidence>
<dbReference type="GO" id="GO:0043248">
    <property type="term" value="P:proteasome assembly"/>
    <property type="evidence" value="ECO:0007669"/>
    <property type="project" value="InterPro"/>
</dbReference>
<dbReference type="AlphaFoldDB" id="A0A316ZFM1"/>
<gene>
    <name evidence="3" type="ORF">FA09DRAFT_328163</name>
</gene>
<keyword evidence="1" id="KW-0143">Chaperone</keyword>
<organism evidence="3 4">
    <name type="scientific">Tilletiopsis washingtonensis</name>
    <dbReference type="NCBI Taxonomy" id="58919"/>
    <lineage>
        <taxon>Eukaryota</taxon>
        <taxon>Fungi</taxon>
        <taxon>Dikarya</taxon>
        <taxon>Basidiomycota</taxon>
        <taxon>Ustilaginomycotina</taxon>
        <taxon>Exobasidiomycetes</taxon>
        <taxon>Entylomatales</taxon>
        <taxon>Entylomatales incertae sedis</taxon>
        <taxon>Tilletiopsis</taxon>
    </lineage>
</organism>
<evidence type="ECO:0000256" key="1">
    <source>
        <dbReference type="ARBA" id="ARBA00023186"/>
    </source>
</evidence>
<dbReference type="InterPro" id="IPR008012">
    <property type="entry name" value="Ump1"/>
</dbReference>
<reference evidence="3 4" key="1">
    <citation type="journal article" date="2018" name="Mol. Biol. Evol.">
        <title>Broad Genomic Sampling Reveals a Smut Pathogenic Ancestry of the Fungal Clade Ustilaginomycotina.</title>
        <authorList>
            <person name="Kijpornyongpan T."/>
            <person name="Mondo S.J."/>
            <person name="Barry K."/>
            <person name="Sandor L."/>
            <person name="Lee J."/>
            <person name="Lipzen A."/>
            <person name="Pangilinan J."/>
            <person name="LaButti K."/>
            <person name="Hainaut M."/>
            <person name="Henrissat B."/>
            <person name="Grigoriev I.V."/>
            <person name="Spatafora J.W."/>
            <person name="Aime M.C."/>
        </authorList>
    </citation>
    <scope>NUCLEOTIDE SEQUENCE [LARGE SCALE GENOMIC DNA]</scope>
    <source>
        <strain evidence="3 4">MCA 4186</strain>
    </source>
</reference>